<dbReference type="KEGG" id="barn:D1092_09310"/>
<dbReference type="EMBL" id="CP042965">
    <property type="protein sequence ID" value="QEG79334.1"/>
    <property type="molecule type" value="Genomic_DNA"/>
</dbReference>
<feature type="region of interest" description="Disordered" evidence="6">
    <location>
        <begin position="1"/>
        <end position="21"/>
    </location>
</feature>
<dbReference type="Proteomes" id="UP000321311">
    <property type="component" value="Plasmid pOE11-1"/>
</dbReference>
<comment type="subcellular location">
    <subcellularLocation>
        <location evidence="1">Membrane</location>
        <topology evidence="1">Single-pass membrane protein</topology>
    </subcellularLocation>
</comment>
<dbReference type="Gene3D" id="2.40.128.260">
    <property type="entry name" value="Type IV secretion system, VirB10/TraB/TrbI"/>
    <property type="match status" value="1"/>
</dbReference>
<comment type="similarity">
    <text evidence="2">Belongs to the TrbI/VirB10 family.</text>
</comment>
<feature type="transmembrane region" description="Helical" evidence="7">
    <location>
        <begin position="31"/>
        <end position="52"/>
    </location>
</feature>
<name>A0A5B9RIH1_9HYPH</name>
<dbReference type="InterPro" id="IPR042217">
    <property type="entry name" value="T4SS_VirB10/TrbI"/>
</dbReference>
<evidence type="ECO:0000256" key="5">
    <source>
        <dbReference type="ARBA" id="ARBA00023136"/>
    </source>
</evidence>
<reference evidence="9" key="1">
    <citation type="submission" date="2019-07" db="EMBL/GenBank/DDBJ databases">
        <title>Bartonella kosoyii sp. nov. and Bartonella krasnovii sp. nov., two novel members of the Bartonella elizabethae complex sensu lato, isolated from black rats and wild desert rodent-fleas.</title>
        <authorList>
            <person name="Gutierrez R."/>
            <person name="Shalit T."/>
            <person name="Markus B."/>
            <person name="Yuan C."/>
            <person name="Nachum-Biala Y."/>
            <person name="Elad D."/>
            <person name="Harrus S."/>
        </authorList>
    </citation>
    <scope>NUCLEOTIDE SEQUENCE [LARGE SCALE GENOMIC DNA]</scope>
    <source>
        <strain evidence="9">OE 1-1</strain>
        <plasmid evidence="9">poe11-1</plasmid>
    </source>
</reference>
<proteinExistence type="inferred from homology"/>
<keyword evidence="5 7" id="KW-0472">Membrane</keyword>
<keyword evidence="8" id="KW-0614">Plasmid</keyword>
<dbReference type="GeneID" id="71062315"/>
<dbReference type="AlphaFoldDB" id="A0A5B9RIH1"/>
<feature type="compositionally biased region" description="Polar residues" evidence="6">
    <location>
        <begin position="1"/>
        <end position="19"/>
    </location>
</feature>
<evidence type="ECO:0000256" key="1">
    <source>
        <dbReference type="ARBA" id="ARBA00004167"/>
    </source>
</evidence>
<evidence type="ECO:0000313" key="8">
    <source>
        <dbReference type="EMBL" id="QEG79334.1"/>
    </source>
</evidence>
<evidence type="ECO:0000256" key="7">
    <source>
        <dbReference type="SAM" id="Phobius"/>
    </source>
</evidence>
<evidence type="ECO:0000256" key="3">
    <source>
        <dbReference type="ARBA" id="ARBA00022692"/>
    </source>
</evidence>
<dbReference type="RefSeq" id="WP_151030314.1">
    <property type="nucleotide sequence ID" value="NZ_CP042965.1"/>
</dbReference>
<geneLocation type="plasmid" evidence="9">
    <name>poe11-1</name>
</geneLocation>
<organism evidence="8 9">
    <name type="scientific">Bartonella krasnovii</name>
    <dbReference type="NCBI Taxonomy" id="2267275"/>
    <lineage>
        <taxon>Bacteria</taxon>
        <taxon>Pseudomonadati</taxon>
        <taxon>Pseudomonadota</taxon>
        <taxon>Alphaproteobacteria</taxon>
        <taxon>Hyphomicrobiales</taxon>
        <taxon>Bartonellaceae</taxon>
        <taxon>Bartonella</taxon>
    </lineage>
</organism>
<keyword evidence="3 7" id="KW-0812">Transmembrane</keyword>
<dbReference type="GO" id="GO:0016020">
    <property type="term" value="C:membrane"/>
    <property type="evidence" value="ECO:0007669"/>
    <property type="project" value="UniProtKB-SubCell"/>
</dbReference>
<evidence type="ECO:0000256" key="6">
    <source>
        <dbReference type="SAM" id="MobiDB-lite"/>
    </source>
</evidence>
<feature type="region of interest" description="Disordered" evidence="6">
    <location>
        <begin position="103"/>
        <end position="122"/>
    </location>
</feature>
<evidence type="ECO:0000313" key="9">
    <source>
        <dbReference type="Proteomes" id="UP000321311"/>
    </source>
</evidence>
<dbReference type="CDD" id="cd16429">
    <property type="entry name" value="VirB10"/>
    <property type="match status" value="1"/>
</dbReference>
<keyword evidence="4 7" id="KW-1133">Transmembrane helix</keyword>
<sequence length="433" mass="47546">MKNNQKISPSESPDFFSTKTKGRGVRRLNNIPLIGAIGIIVFALVGITYTFMLRQQSNNVAVEDKKKLFIDETPLPIRPEGNDYVQATGPELPLLEPIKSTEIKQSAKADTNPEQKQLDKTVDEEDEIQKRLLTHIEERRLARMEAALDSDPTVSFTINSKVKNQSPIQDTYPQKATLENLFGRSGLSANSSLYNGDGGRDPNMQAQKIAFLSQSPEAEVYLKNTRQEAIKASLEIKAGTIIPSIMISGINSDLPGQIIAQVRESVYDSATGQNVLIPLGSRLIGTYDSRVSTGQKRALIAWSRVIYPDGSSLSLGNMPGTDQSGYAGFKDKVNNHYLKIFGNAFLLSVISGASQLSQKTHNKGNDDSTMATAKETLAAELGRQWGEVGIEMTRKNLDIQPTIIIRPGYNFNVMVTKDIILPAWQGHPMAALP</sequence>
<protein>
    <submittedName>
        <fullName evidence="8">Conjugative transfer protein TrbI</fullName>
    </submittedName>
</protein>
<evidence type="ECO:0000256" key="2">
    <source>
        <dbReference type="ARBA" id="ARBA00010265"/>
    </source>
</evidence>
<accession>A0A5B9RIH1</accession>
<dbReference type="OrthoDB" id="9807354at2"/>
<dbReference type="InterPro" id="IPR005498">
    <property type="entry name" value="T4SS_VirB10/TraB/TrbI"/>
</dbReference>
<feature type="compositionally biased region" description="Basic and acidic residues" evidence="6">
    <location>
        <begin position="103"/>
        <end position="121"/>
    </location>
</feature>
<dbReference type="Pfam" id="PF03743">
    <property type="entry name" value="TrbI"/>
    <property type="match status" value="1"/>
</dbReference>
<gene>
    <name evidence="8" type="ORF">D1092_09310</name>
</gene>
<evidence type="ECO:0000256" key="4">
    <source>
        <dbReference type="ARBA" id="ARBA00022989"/>
    </source>
</evidence>